<proteinExistence type="predicted"/>
<feature type="domain" description="BED-type" evidence="8">
    <location>
        <begin position="6"/>
        <end position="65"/>
    </location>
</feature>
<keyword evidence="4" id="KW-0862">Zinc</keyword>
<evidence type="ECO:0000256" key="6">
    <source>
        <dbReference type="PROSITE-ProRule" id="PRU00027"/>
    </source>
</evidence>
<protein>
    <recommendedName>
        <fullName evidence="8">BED-type domain-containing protein</fullName>
    </recommendedName>
</protein>
<accession>A0AAW2HRX4</accession>
<evidence type="ECO:0000259" key="8">
    <source>
        <dbReference type="PROSITE" id="PS50808"/>
    </source>
</evidence>
<dbReference type="PROSITE" id="PS50808">
    <property type="entry name" value="ZF_BED"/>
    <property type="match status" value="1"/>
</dbReference>
<dbReference type="AlphaFoldDB" id="A0AAW2HRX4"/>
<dbReference type="InterPro" id="IPR003656">
    <property type="entry name" value="Znf_BED"/>
</dbReference>
<dbReference type="InterPro" id="IPR013087">
    <property type="entry name" value="Znf_C2H2_type"/>
</dbReference>
<comment type="subcellular location">
    <subcellularLocation>
        <location evidence="1">Nucleus</location>
    </subcellularLocation>
</comment>
<sequence length="413" mass="43801">MGRKKKKQSKPWCWYCNREFDDEKILIQHQKAKHFKCHICYKKLYTGPGLSIHCMQVHKEAIDKVPNSLPNRSNIEIEIYGMEGIPPDDVKEHEKQKANKQPGSARAGSPSSGEDEPAPKKAKSETSVNGPAAIGPAGPMPAMTRPGMPPGMMPGIGPPGMFAHPMMGPMGPMGPPFLGPGPMMMGPMGMGPPQMAMPGIPAPPAQPPKPLFPSAVVSTQTTTGPPVGVDFKPITTTSQIGPMKPTFPAYSDGRGKSGTETKPEPEKINLINTTGASSKIVHPAEDISLEEIRARMPKYQPKTEVKQPEAASPATEDERPKFTPQMRPQFALGPALVPVSMQSPLVPVSSVAMISPMGPPAMRSAVMPMHMQMIRPTPPVAIHPAGLIGGPPLPVPGMHAAAIGALPGSGSGF</sequence>
<dbReference type="CDD" id="cd20908">
    <property type="entry name" value="SUF4-like"/>
    <property type="match status" value="1"/>
</dbReference>
<evidence type="ECO:0000256" key="1">
    <source>
        <dbReference type="ARBA" id="ARBA00004123"/>
    </source>
</evidence>
<feature type="compositionally biased region" description="Low complexity" evidence="7">
    <location>
        <begin position="102"/>
        <end position="112"/>
    </location>
</feature>
<dbReference type="EMBL" id="JARGDH010000003">
    <property type="protein sequence ID" value="KAL0272552.1"/>
    <property type="molecule type" value="Genomic_DNA"/>
</dbReference>
<feature type="compositionally biased region" description="Basic and acidic residues" evidence="7">
    <location>
        <begin position="88"/>
        <end position="97"/>
    </location>
</feature>
<feature type="region of interest" description="Disordered" evidence="7">
    <location>
        <begin position="298"/>
        <end position="324"/>
    </location>
</feature>
<organism evidence="9">
    <name type="scientific">Menopon gallinae</name>
    <name type="common">poultry shaft louse</name>
    <dbReference type="NCBI Taxonomy" id="328185"/>
    <lineage>
        <taxon>Eukaryota</taxon>
        <taxon>Metazoa</taxon>
        <taxon>Ecdysozoa</taxon>
        <taxon>Arthropoda</taxon>
        <taxon>Hexapoda</taxon>
        <taxon>Insecta</taxon>
        <taxon>Pterygota</taxon>
        <taxon>Neoptera</taxon>
        <taxon>Paraneoptera</taxon>
        <taxon>Psocodea</taxon>
        <taxon>Troctomorpha</taxon>
        <taxon>Phthiraptera</taxon>
        <taxon>Amblycera</taxon>
        <taxon>Menoponidae</taxon>
        <taxon>Menopon</taxon>
    </lineage>
</organism>
<feature type="compositionally biased region" description="Low complexity" evidence="7">
    <location>
        <begin position="130"/>
        <end position="146"/>
    </location>
</feature>
<gene>
    <name evidence="9" type="ORF">PYX00_005480</name>
</gene>
<reference evidence="9" key="1">
    <citation type="journal article" date="2024" name="Gigascience">
        <title>Chromosome-level genome of the poultry shaft louse Menopon gallinae provides insight into the host-switching and adaptive evolution of parasitic lice.</title>
        <authorList>
            <person name="Xu Y."/>
            <person name="Ma L."/>
            <person name="Liu S."/>
            <person name="Liang Y."/>
            <person name="Liu Q."/>
            <person name="He Z."/>
            <person name="Tian L."/>
            <person name="Duan Y."/>
            <person name="Cai W."/>
            <person name="Li H."/>
            <person name="Song F."/>
        </authorList>
    </citation>
    <scope>NUCLEOTIDE SEQUENCE</scope>
    <source>
        <strain evidence="9">Cailab_2023a</strain>
    </source>
</reference>
<dbReference type="PROSITE" id="PS00028">
    <property type="entry name" value="ZINC_FINGER_C2H2_1"/>
    <property type="match status" value="2"/>
</dbReference>
<evidence type="ECO:0000256" key="2">
    <source>
        <dbReference type="ARBA" id="ARBA00022723"/>
    </source>
</evidence>
<evidence type="ECO:0000313" key="9">
    <source>
        <dbReference type="EMBL" id="KAL0272552.1"/>
    </source>
</evidence>
<dbReference type="GO" id="GO:0003677">
    <property type="term" value="F:DNA binding"/>
    <property type="evidence" value="ECO:0007669"/>
    <property type="project" value="InterPro"/>
</dbReference>
<name>A0AAW2HRX4_9NEOP</name>
<dbReference type="GO" id="GO:0008270">
    <property type="term" value="F:zinc ion binding"/>
    <property type="evidence" value="ECO:0007669"/>
    <property type="project" value="UniProtKB-KW"/>
</dbReference>
<evidence type="ECO:0000256" key="7">
    <source>
        <dbReference type="SAM" id="MobiDB-lite"/>
    </source>
</evidence>
<feature type="region of interest" description="Disordered" evidence="7">
    <location>
        <begin position="85"/>
        <end position="154"/>
    </location>
</feature>
<dbReference type="PANTHER" id="PTHR23215:SF0">
    <property type="entry name" value="BUB3-INTERACTING AND GLEBS MOTIF-CONTAINING PROTEIN ZNF207"/>
    <property type="match status" value="1"/>
</dbReference>
<feature type="compositionally biased region" description="Basic and acidic residues" evidence="7">
    <location>
        <begin position="253"/>
        <end position="265"/>
    </location>
</feature>
<comment type="caution">
    <text evidence="9">The sequence shown here is derived from an EMBL/GenBank/DDBJ whole genome shotgun (WGS) entry which is preliminary data.</text>
</comment>
<dbReference type="PANTHER" id="PTHR23215">
    <property type="entry name" value="ZINC FINGER PROTEIN 207"/>
    <property type="match status" value="1"/>
</dbReference>
<evidence type="ECO:0000256" key="4">
    <source>
        <dbReference type="ARBA" id="ARBA00022833"/>
    </source>
</evidence>
<evidence type="ECO:0000256" key="5">
    <source>
        <dbReference type="ARBA" id="ARBA00023242"/>
    </source>
</evidence>
<feature type="region of interest" description="Disordered" evidence="7">
    <location>
        <begin position="221"/>
        <end position="265"/>
    </location>
</feature>
<evidence type="ECO:0000256" key="3">
    <source>
        <dbReference type="ARBA" id="ARBA00022771"/>
    </source>
</evidence>
<dbReference type="GO" id="GO:0005634">
    <property type="term" value="C:nucleus"/>
    <property type="evidence" value="ECO:0007669"/>
    <property type="project" value="UniProtKB-SubCell"/>
</dbReference>
<keyword evidence="3 6" id="KW-0863">Zinc-finger</keyword>
<keyword evidence="5" id="KW-0539">Nucleus</keyword>
<keyword evidence="2" id="KW-0479">Metal-binding</keyword>